<protein>
    <submittedName>
        <fullName evidence="3">Mitochondrial presequence protease</fullName>
    </submittedName>
</protein>
<feature type="region of interest" description="Disordered" evidence="1">
    <location>
        <begin position="253"/>
        <end position="292"/>
    </location>
</feature>
<keyword evidence="3" id="KW-0645">Protease</keyword>
<keyword evidence="2" id="KW-0732">Signal</keyword>
<evidence type="ECO:0000313" key="4">
    <source>
        <dbReference type="Proteomes" id="UP001304243"/>
    </source>
</evidence>
<dbReference type="AlphaFoldDB" id="A0AAN7I325"/>
<gene>
    <name evidence="3" type="primary">CYM1</name>
    <name evidence="3" type="ORF">ATC70_009144</name>
</gene>
<proteinExistence type="predicted"/>
<dbReference type="GO" id="GO:0008233">
    <property type="term" value="F:peptidase activity"/>
    <property type="evidence" value="ECO:0007669"/>
    <property type="project" value="UniProtKB-KW"/>
</dbReference>
<reference evidence="3 4" key="1">
    <citation type="submission" date="2022-11" db="EMBL/GenBank/DDBJ databases">
        <title>Mucor velutinosus strain NIH1002 WGS.</title>
        <authorList>
            <person name="Subramanian P."/>
            <person name="Mullikin J.C."/>
            <person name="Segre J.A."/>
            <person name="Zelazny A.M."/>
        </authorList>
    </citation>
    <scope>NUCLEOTIDE SEQUENCE [LARGE SCALE GENOMIC DNA]</scope>
    <source>
        <strain evidence="3 4">NIH1002</strain>
    </source>
</reference>
<feature type="compositionally biased region" description="Polar residues" evidence="1">
    <location>
        <begin position="258"/>
        <end position="271"/>
    </location>
</feature>
<dbReference type="GeneID" id="89952830"/>
<evidence type="ECO:0000313" key="3">
    <source>
        <dbReference type="EMBL" id="KAK4518917.1"/>
    </source>
</evidence>
<evidence type="ECO:0000256" key="1">
    <source>
        <dbReference type="SAM" id="MobiDB-lite"/>
    </source>
</evidence>
<feature type="signal peptide" evidence="2">
    <location>
        <begin position="1"/>
        <end position="22"/>
    </location>
</feature>
<organism evidence="3 4">
    <name type="scientific">Mucor velutinosus</name>
    <dbReference type="NCBI Taxonomy" id="708070"/>
    <lineage>
        <taxon>Eukaryota</taxon>
        <taxon>Fungi</taxon>
        <taxon>Fungi incertae sedis</taxon>
        <taxon>Mucoromycota</taxon>
        <taxon>Mucoromycotina</taxon>
        <taxon>Mucoromycetes</taxon>
        <taxon>Mucorales</taxon>
        <taxon>Mucorineae</taxon>
        <taxon>Mucoraceae</taxon>
        <taxon>Mucor</taxon>
    </lineage>
</organism>
<dbReference type="RefSeq" id="XP_064685583.1">
    <property type="nucleotide sequence ID" value="XM_064828381.1"/>
</dbReference>
<dbReference type="Proteomes" id="UP001304243">
    <property type="component" value="Unassembled WGS sequence"/>
</dbReference>
<dbReference type="EMBL" id="JASEJX010000012">
    <property type="protein sequence ID" value="KAK4518917.1"/>
    <property type="molecule type" value="Genomic_DNA"/>
</dbReference>
<evidence type="ECO:0000256" key="2">
    <source>
        <dbReference type="SAM" id="SignalP"/>
    </source>
</evidence>
<sequence>MSFATILLLYAIFIATVMNAYGALLASRHISNTVEPEALQIATTAAQSDHIKHVKQKIHENTVIGSTIQMIVEWIQANKLAPLQFDIEQDFDCHRALARNVIDQLLTSQRLSALFQDMNGETNVALANGVARLALVAMDLGESSALLAVVTEVLLICNDCSALNFIHFSVNQNTSIEKLPHIQQSMEFETLLIAANRYRDTENAFRDQHQHDRRTLGSESIERIAVSALEKINRLQAAAGFIVPTSMHDIASEKSGRRISNSSTLTNNSEISSSVCRSPSTSSVGTSNTSLTGYDLSRKERTEFIDRKDMLQPNEATYYDIIKFKTDLLHIKLEAKHLLDQVINPLTSIVSTAKPIHRIKQVQHAFATLISICCDTESVLNNLQYGFAFEQLTTHMASHLIDGAYSKLHQQTSIGDYQASDFKELTASVNKAFDVTSSALKAFSNLSAVPSSYYARYFASMEALMDRCTRLGSAYKSIDSVYQGVIEIRTTVQKGHDKLSTLQYDQAMPLKDIAMNITAIQSLFADIYSCSTQKLQALYGTLEQQINSSSTGGYQSEEKIAFNMVNRVFEDIASIKTKIKSASQELVHLSDKHDVKNNINQAKSWLQAMNYSLGLFITLEALFSFGSVDADQEALQDRYSDFQERFTEFTLTTYNKICSYFAEDYDAGLNYQKLGDTPGAHNSKKEEYKLFDSLQQVVDLTSKLLSYTHQALVQRKTVTEYLHHLNVIQECIASNTPLPASTSYEHAFACFSNISYPQLNIDGLSSMLYYYHRELYISLSETKVKLIVNHLGD</sequence>
<feature type="chain" id="PRO_5042889651" evidence="2">
    <location>
        <begin position="23"/>
        <end position="793"/>
    </location>
</feature>
<dbReference type="GO" id="GO:0006508">
    <property type="term" value="P:proteolysis"/>
    <property type="evidence" value="ECO:0007669"/>
    <property type="project" value="UniProtKB-KW"/>
</dbReference>
<keyword evidence="4" id="KW-1185">Reference proteome</keyword>
<feature type="compositionally biased region" description="Low complexity" evidence="1">
    <location>
        <begin position="272"/>
        <end position="283"/>
    </location>
</feature>
<name>A0AAN7I325_9FUNG</name>
<comment type="caution">
    <text evidence="3">The sequence shown here is derived from an EMBL/GenBank/DDBJ whole genome shotgun (WGS) entry which is preliminary data.</text>
</comment>
<accession>A0AAN7I325</accession>
<keyword evidence="3" id="KW-0378">Hydrolase</keyword>